<comment type="similarity">
    <text evidence="3">Belongs to the cystinosin family.</text>
</comment>
<evidence type="ECO:0000256" key="15">
    <source>
        <dbReference type="ARBA" id="ARBA00074957"/>
    </source>
</evidence>
<reference evidence="20" key="1">
    <citation type="submission" date="2016-04" db="UniProtKB">
        <authorList>
            <consortium name="WormBaseParasite"/>
        </authorList>
    </citation>
    <scope>IDENTIFICATION</scope>
</reference>
<dbReference type="AlphaFoldDB" id="A0A0N4W8G0"/>
<keyword evidence="11" id="KW-0458">Lysosome</keyword>
<feature type="transmembrane region" description="Helical" evidence="16">
    <location>
        <begin position="159"/>
        <end position="182"/>
    </location>
</feature>
<keyword evidence="4" id="KW-0813">Transport</keyword>
<comment type="subcellular location">
    <subcellularLocation>
        <location evidence="2">Cytoplasmic vesicle</location>
        <location evidence="2">Phagosome</location>
    </subcellularLocation>
    <subcellularLocation>
        <location evidence="1">Lysosome membrane</location>
        <topology evidence="1">Multi-pass membrane protein</topology>
    </subcellularLocation>
</comment>
<sequence length="358" mass="40811">MLANLLVCLAVCVSNWPLVLSTKRIQNLTVHPTDVRVEVNETANITYQSNFALIIIHSSSYNYSIADAFVRVSVIKSQLIHLFTIIVGWMYFAAWSLSFYPQIILNFRRKSVTGLNFDFLLLNIIGFAAYSIYNMLMYFDTNVQDHYKEKHPKSPIPVLLNDVVFAVHAFLACVVTAIQCFLYERENQRVSRTCMVLSTILILLAAFAGLANFLELLNVLQFVITFSYIKMIVTLSKYFPQTFFNFKRKSTVGWSIGNVLLDFTGGSLDIMQMVLQCINVDDWVAFYGNPVKFGLGLVSIIFDIIFMLQHYVLYRGVKVVHAEYEGVENPVSPQSPETPPQNHEVVNHVQDPILNVQF</sequence>
<dbReference type="OrthoDB" id="75720at2759"/>
<feature type="transmembrane region" description="Helical" evidence="16">
    <location>
        <begin position="219"/>
        <end position="239"/>
    </location>
</feature>
<dbReference type="FunFam" id="1.20.1280.290:FF:000023">
    <property type="entry name" value="Cystinosin homolog"/>
    <property type="match status" value="1"/>
</dbReference>
<evidence type="ECO:0000313" key="18">
    <source>
        <dbReference type="EMBL" id="VDO29118.1"/>
    </source>
</evidence>
<keyword evidence="5 16" id="KW-0812">Transmembrane</keyword>
<dbReference type="NCBIfam" id="TIGR00951">
    <property type="entry name" value="2A43"/>
    <property type="match status" value="1"/>
</dbReference>
<evidence type="ECO:0000256" key="5">
    <source>
        <dbReference type="ARBA" id="ARBA00022692"/>
    </source>
</evidence>
<dbReference type="OMA" id="WIDVIYT"/>
<keyword evidence="12" id="KW-0968">Cytoplasmic vesicle</keyword>
<feature type="chain" id="PRO_5043123501" description="Cystinosin homolog" evidence="17">
    <location>
        <begin position="22"/>
        <end position="358"/>
    </location>
</feature>
<evidence type="ECO:0000256" key="17">
    <source>
        <dbReference type="SAM" id="SignalP"/>
    </source>
</evidence>
<feature type="transmembrane region" description="Helical" evidence="16">
    <location>
        <begin position="194"/>
        <end position="213"/>
    </location>
</feature>
<dbReference type="SMART" id="SM00679">
    <property type="entry name" value="CTNS"/>
    <property type="match status" value="2"/>
</dbReference>
<feature type="transmembrane region" description="Helical" evidence="16">
    <location>
        <begin position="295"/>
        <end position="314"/>
    </location>
</feature>
<dbReference type="Pfam" id="PF04193">
    <property type="entry name" value="PQ-loop"/>
    <property type="match status" value="2"/>
</dbReference>
<feature type="transmembrane region" description="Helical" evidence="16">
    <location>
        <begin position="120"/>
        <end position="139"/>
    </location>
</feature>
<dbReference type="FunFam" id="1.20.1280.290:FF:000016">
    <property type="entry name" value="Cystinosin homolog"/>
    <property type="match status" value="1"/>
</dbReference>
<dbReference type="InterPro" id="IPR005282">
    <property type="entry name" value="LC_transporter"/>
</dbReference>
<evidence type="ECO:0000256" key="3">
    <source>
        <dbReference type="ARBA" id="ARBA00006855"/>
    </source>
</evidence>
<organism evidence="20">
    <name type="scientific">Haemonchus placei</name>
    <name type="common">Barber's pole worm</name>
    <dbReference type="NCBI Taxonomy" id="6290"/>
    <lineage>
        <taxon>Eukaryota</taxon>
        <taxon>Metazoa</taxon>
        <taxon>Ecdysozoa</taxon>
        <taxon>Nematoda</taxon>
        <taxon>Chromadorea</taxon>
        <taxon>Rhabditida</taxon>
        <taxon>Rhabditina</taxon>
        <taxon>Rhabditomorpha</taxon>
        <taxon>Strongyloidea</taxon>
        <taxon>Trichostrongylidae</taxon>
        <taxon>Haemonchus</taxon>
    </lineage>
</organism>
<dbReference type="Gene3D" id="1.20.1280.290">
    <property type="match status" value="1"/>
</dbReference>
<feature type="transmembrane region" description="Helical" evidence="16">
    <location>
        <begin position="251"/>
        <end position="275"/>
    </location>
</feature>
<feature type="transmembrane region" description="Helical" evidence="16">
    <location>
        <begin position="79"/>
        <end position="100"/>
    </location>
</feature>
<keyword evidence="19" id="KW-1185">Reference proteome</keyword>
<dbReference type="WBParaSite" id="HPLM_0000648901-mRNA-1">
    <property type="protein sequence ID" value="HPLM_0000648901-mRNA-1"/>
    <property type="gene ID" value="HPLM_0000648901"/>
</dbReference>
<gene>
    <name evidence="18" type="ORF">HPLM_LOCUS6481</name>
</gene>
<evidence type="ECO:0000256" key="13">
    <source>
        <dbReference type="ARBA" id="ARBA00048473"/>
    </source>
</evidence>
<dbReference type="GO" id="GO:0015293">
    <property type="term" value="F:symporter activity"/>
    <property type="evidence" value="ECO:0007669"/>
    <property type="project" value="UniProtKB-KW"/>
</dbReference>
<keyword evidence="9 16" id="KW-0472">Membrane</keyword>
<evidence type="ECO:0000256" key="14">
    <source>
        <dbReference type="ARBA" id="ARBA00055495"/>
    </source>
</evidence>
<evidence type="ECO:0000256" key="2">
    <source>
        <dbReference type="ARBA" id="ARBA00004262"/>
    </source>
</evidence>
<dbReference type="GO" id="GO:0005765">
    <property type="term" value="C:lysosomal membrane"/>
    <property type="evidence" value="ECO:0007669"/>
    <property type="project" value="UniProtKB-SubCell"/>
</dbReference>
<reference evidence="18 19" key="2">
    <citation type="submission" date="2018-11" db="EMBL/GenBank/DDBJ databases">
        <authorList>
            <consortium name="Pathogen Informatics"/>
        </authorList>
    </citation>
    <scope>NUCLEOTIDE SEQUENCE [LARGE SCALE GENOMIC DNA]</scope>
    <source>
        <strain evidence="18 19">MHpl1</strain>
    </source>
</reference>
<dbReference type="GO" id="GO:0045335">
    <property type="term" value="C:phagocytic vesicle"/>
    <property type="evidence" value="ECO:0007669"/>
    <property type="project" value="UniProtKB-SubCell"/>
</dbReference>
<evidence type="ECO:0000256" key="12">
    <source>
        <dbReference type="ARBA" id="ARBA00023329"/>
    </source>
</evidence>
<evidence type="ECO:0000256" key="10">
    <source>
        <dbReference type="ARBA" id="ARBA00023180"/>
    </source>
</evidence>
<evidence type="ECO:0000256" key="4">
    <source>
        <dbReference type="ARBA" id="ARBA00022448"/>
    </source>
</evidence>
<protein>
    <recommendedName>
        <fullName evidence="15">Cystinosin homolog</fullName>
    </recommendedName>
</protein>
<keyword evidence="17" id="KW-0732">Signal</keyword>
<proteinExistence type="inferred from homology"/>
<evidence type="ECO:0000256" key="16">
    <source>
        <dbReference type="SAM" id="Phobius"/>
    </source>
</evidence>
<keyword evidence="7" id="KW-0769">Symport</keyword>
<dbReference type="PANTHER" id="PTHR13131">
    <property type="entry name" value="CYSTINOSIN"/>
    <property type="match status" value="1"/>
</dbReference>
<name>A0A0N4W8G0_HAEPC</name>
<evidence type="ECO:0000256" key="6">
    <source>
        <dbReference type="ARBA" id="ARBA00022737"/>
    </source>
</evidence>
<dbReference type="PANTHER" id="PTHR13131:SF5">
    <property type="entry name" value="CYSTINOSIN"/>
    <property type="match status" value="1"/>
</dbReference>
<dbReference type="STRING" id="6290.A0A0N4W8G0"/>
<evidence type="ECO:0000256" key="1">
    <source>
        <dbReference type="ARBA" id="ARBA00004155"/>
    </source>
</evidence>
<keyword evidence="10" id="KW-0325">Glycoprotein</keyword>
<dbReference type="GO" id="GO:0015184">
    <property type="term" value="F:L-cystine transmembrane transporter activity"/>
    <property type="evidence" value="ECO:0007669"/>
    <property type="project" value="TreeGrafter"/>
</dbReference>
<evidence type="ECO:0000313" key="20">
    <source>
        <dbReference type="WBParaSite" id="HPLM_0000648901-mRNA-1"/>
    </source>
</evidence>
<evidence type="ECO:0000313" key="19">
    <source>
        <dbReference type="Proteomes" id="UP000268014"/>
    </source>
</evidence>
<dbReference type="Proteomes" id="UP000268014">
    <property type="component" value="Unassembled WGS sequence"/>
</dbReference>
<comment type="catalytic activity">
    <reaction evidence="13">
        <text>L-cystine(out) + H(+)(out) = L-cystine(in) + H(+)(in)</text>
        <dbReference type="Rhea" id="RHEA:66172"/>
        <dbReference type="ChEBI" id="CHEBI:15378"/>
        <dbReference type="ChEBI" id="CHEBI:35491"/>
    </reaction>
    <physiologicalReaction direction="left-to-right" evidence="13">
        <dbReference type="Rhea" id="RHEA:66173"/>
    </physiologicalReaction>
</comment>
<dbReference type="InterPro" id="IPR006603">
    <property type="entry name" value="PQ-loop_rpt"/>
</dbReference>
<evidence type="ECO:0000256" key="9">
    <source>
        <dbReference type="ARBA" id="ARBA00023136"/>
    </source>
</evidence>
<evidence type="ECO:0000256" key="8">
    <source>
        <dbReference type="ARBA" id="ARBA00022989"/>
    </source>
</evidence>
<comment type="function">
    <text evidence="14">Cystine/H(+) symporter that mediates export of cystine, the oxidized dimer of cysteine, from lysosomes. May play a role in the degradation of engulfed apoptotic cells.</text>
</comment>
<feature type="signal peptide" evidence="17">
    <location>
        <begin position="1"/>
        <end position="21"/>
    </location>
</feature>
<evidence type="ECO:0000256" key="11">
    <source>
        <dbReference type="ARBA" id="ARBA00023228"/>
    </source>
</evidence>
<keyword evidence="8 16" id="KW-1133">Transmembrane helix</keyword>
<dbReference type="EMBL" id="UZAF01016500">
    <property type="protein sequence ID" value="VDO29118.1"/>
    <property type="molecule type" value="Genomic_DNA"/>
</dbReference>
<keyword evidence="6" id="KW-0677">Repeat</keyword>
<evidence type="ECO:0000256" key="7">
    <source>
        <dbReference type="ARBA" id="ARBA00022847"/>
    </source>
</evidence>
<accession>A0A0N4W8G0</accession>